<gene>
    <name evidence="4" type="ORF">IV203_010767</name>
</gene>
<dbReference type="AlphaFoldDB" id="A0A9K3KWV1"/>
<dbReference type="GO" id="GO:0007200">
    <property type="term" value="P:phospholipase C-activating G protein-coupled receptor signaling pathway"/>
    <property type="evidence" value="ECO:0007669"/>
    <property type="project" value="TreeGrafter"/>
</dbReference>
<feature type="compositionally biased region" description="Polar residues" evidence="1">
    <location>
        <begin position="146"/>
        <end position="164"/>
    </location>
</feature>
<sequence length="508" mass="57319">MTKHSTKQETDTTDSSQNQDTSKERQFSLQPEDLDEEDAARLLAELVSFQDQVFFEKSKPVVGSSPETKVAKLEMSISQKEQQAHHQNTQDANIILVKESDQEETETSHKQEENDENDSFLRRLLPQARNSTQQKHRMYEDGVDEGSTSASTFQENRGAGSQNRLSILPSSVSFSPPDIIRQAGATIKLPLALSFDDESTQGNNSRNTQSEQPHQFETYSYSTPTYCGICGGLLAGLWRQGMKCKGCNMDIHHGQGKGEHDDCRAEALLTSCPCNRTVSNVESSNINEEKQNLNHQLQQFQRMFQSHPNLWKEVTEQLDKDFMTNIKQVIIKEGTDNERSQKIRRARENIIKPTVDKLDAVEAKGFIYSLVWLLYYHLIVVAIFGLLTASIFSAALIPTKYGINRHGILLHTSTVLVSLHVGLLLLAVAIQMATLHFQRKEIIVDNFLQQTLTVQAKEDFGISVRDAAAKARLWSERLVLTAAIMCSVTITAWFHFEWAFSMQHTIGN</sequence>
<keyword evidence="2" id="KW-0812">Transmembrane</keyword>
<dbReference type="CDD" id="cd20793">
    <property type="entry name" value="C1_cPKC_nPKC_rpt2"/>
    <property type="match status" value="1"/>
</dbReference>
<dbReference type="EMBL" id="JAGRRH010000018">
    <property type="protein sequence ID" value="KAG7351407.1"/>
    <property type="molecule type" value="Genomic_DNA"/>
</dbReference>
<feature type="region of interest" description="Disordered" evidence="1">
    <location>
        <begin position="1"/>
        <end position="36"/>
    </location>
</feature>
<feature type="transmembrane region" description="Helical" evidence="2">
    <location>
        <begin position="408"/>
        <end position="430"/>
    </location>
</feature>
<organism evidence="4 5">
    <name type="scientific">Nitzschia inconspicua</name>
    <dbReference type="NCBI Taxonomy" id="303405"/>
    <lineage>
        <taxon>Eukaryota</taxon>
        <taxon>Sar</taxon>
        <taxon>Stramenopiles</taxon>
        <taxon>Ochrophyta</taxon>
        <taxon>Bacillariophyta</taxon>
        <taxon>Bacillariophyceae</taxon>
        <taxon>Bacillariophycidae</taxon>
        <taxon>Bacillariales</taxon>
        <taxon>Bacillariaceae</taxon>
        <taxon>Nitzschia</taxon>
    </lineage>
</organism>
<protein>
    <submittedName>
        <fullName evidence="4">Phorbol ester/diacylglycerol binding domain C1 containing protein</fullName>
    </submittedName>
</protein>
<feature type="transmembrane region" description="Helical" evidence="2">
    <location>
        <begin position="373"/>
        <end position="396"/>
    </location>
</feature>
<name>A0A9K3KWV1_9STRA</name>
<dbReference type="Proteomes" id="UP000693970">
    <property type="component" value="Unassembled WGS sequence"/>
</dbReference>
<evidence type="ECO:0000259" key="3">
    <source>
        <dbReference type="PROSITE" id="PS50081"/>
    </source>
</evidence>
<keyword evidence="2" id="KW-1133">Transmembrane helix</keyword>
<reference evidence="4" key="1">
    <citation type="journal article" date="2021" name="Sci. Rep.">
        <title>Diploid genomic architecture of Nitzschia inconspicua, an elite biomass production diatom.</title>
        <authorList>
            <person name="Oliver A."/>
            <person name="Podell S."/>
            <person name="Pinowska A."/>
            <person name="Traller J.C."/>
            <person name="Smith S.R."/>
            <person name="McClure R."/>
            <person name="Beliaev A."/>
            <person name="Bohutskyi P."/>
            <person name="Hill E.A."/>
            <person name="Rabines A."/>
            <person name="Zheng H."/>
            <person name="Allen L.Z."/>
            <person name="Kuo A."/>
            <person name="Grigoriev I.V."/>
            <person name="Allen A.E."/>
            <person name="Hazlebeck D."/>
            <person name="Allen E.E."/>
        </authorList>
    </citation>
    <scope>NUCLEOTIDE SEQUENCE</scope>
    <source>
        <strain evidence="4">Hildebrandi</strain>
    </source>
</reference>
<feature type="domain" description="Phorbol-ester/DAG-type" evidence="3">
    <location>
        <begin position="213"/>
        <end position="263"/>
    </location>
</feature>
<dbReference type="GO" id="GO:0035556">
    <property type="term" value="P:intracellular signal transduction"/>
    <property type="evidence" value="ECO:0007669"/>
    <property type="project" value="TreeGrafter"/>
</dbReference>
<dbReference type="Pfam" id="PF00130">
    <property type="entry name" value="C1_1"/>
    <property type="match status" value="1"/>
</dbReference>
<feature type="compositionally biased region" description="Basic and acidic residues" evidence="1">
    <location>
        <begin position="1"/>
        <end position="10"/>
    </location>
</feature>
<keyword evidence="2" id="KW-0472">Membrane</keyword>
<dbReference type="PROSITE" id="PS50081">
    <property type="entry name" value="ZF_DAG_PE_2"/>
    <property type="match status" value="1"/>
</dbReference>
<dbReference type="PANTHER" id="PTHR22968">
    <property type="entry name" value="PROTEIN KINASE C, MU"/>
    <property type="match status" value="1"/>
</dbReference>
<dbReference type="InterPro" id="IPR002219">
    <property type="entry name" value="PKC_DAG/PE"/>
</dbReference>
<keyword evidence="5" id="KW-1185">Reference proteome</keyword>
<accession>A0A9K3KWV1</accession>
<reference evidence="4" key="2">
    <citation type="submission" date="2021-04" db="EMBL/GenBank/DDBJ databases">
        <authorList>
            <person name="Podell S."/>
        </authorList>
    </citation>
    <scope>NUCLEOTIDE SEQUENCE</scope>
    <source>
        <strain evidence="4">Hildebrandi</strain>
    </source>
</reference>
<evidence type="ECO:0000313" key="4">
    <source>
        <dbReference type="EMBL" id="KAG7351407.1"/>
    </source>
</evidence>
<dbReference type="OrthoDB" id="63267at2759"/>
<evidence type="ECO:0000256" key="1">
    <source>
        <dbReference type="SAM" id="MobiDB-lite"/>
    </source>
</evidence>
<dbReference type="GO" id="GO:0004674">
    <property type="term" value="F:protein serine/threonine kinase activity"/>
    <property type="evidence" value="ECO:0007669"/>
    <property type="project" value="UniProtKB-KW"/>
</dbReference>
<evidence type="ECO:0000313" key="5">
    <source>
        <dbReference type="Proteomes" id="UP000693970"/>
    </source>
</evidence>
<dbReference type="SMART" id="SM00109">
    <property type="entry name" value="C1"/>
    <property type="match status" value="1"/>
</dbReference>
<proteinExistence type="predicted"/>
<dbReference type="GO" id="GO:0005829">
    <property type="term" value="C:cytosol"/>
    <property type="evidence" value="ECO:0007669"/>
    <property type="project" value="TreeGrafter"/>
</dbReference>
<comment type="caution">
    <text evidence="4">The sequence shown here is derived from an EMBL/GenBank/DDBJ whole genome shotgun (WGS) entry which is preliminary data.</text>
</comment>
<evidence type="ECO:0000256" key="2">
    <source>
        <dbReference type="SAM" id="Phobius"/>
    </source>
</evidence>
<feature type="region of interest" description="Disordered" evidence="1">
    <location>
        <begin position="127"/>
        <end position="164"/>
    </location>
</feature>
<dbReference type="GO" id="GO:0008270">
    <property type="term" value="F:zinc ion binding"/>
    <property type="evidence" value="ECO:0007669"/>
    <property type="project" value="UniProtKB-KW"/>
</dbReference>
<dbReference type="PANTHER" id="PTHR22968:SF24">
    <property type="entry name" value="SERINE_THREONINE-PROTEIN KINASE"/>
    <property type="match status" value="1"/>
</dbReference>
<feature type="transmembrane region" description="Helical" evidence="2">
    <location>
        <begin position="478"/>
        <end position="496"/>
    </location>
</feature>